<sequence length="138" mass="15040">MEILINEVHLRVPVELIQAESLGEVQLSLGKMAQPSVLIDSLICDSNSGNKGGSGSCSDSSSDSCSWDIIKQNTSKSEAVAGGVGVGECRVTAAVSGVRRQQQRCRVGWQAAEAQKREKRELIKYRLPRIRVNSFHTR</sequence>
<proteinExistence type="predicted"/>
<accession>A0AA36A386</accession>
<keyword evidence="2" id="KW-1185">Reference proteome</keyword>
<name>A0AA36A386_LACSI</name>
<gene>
    <name evidence="1" type="ORF">LSALG_LOCUS41624</name>
</gene>
<organism evidence="1 2">
    <name type="scientific">Lactuca saligna</name>
    <name type="common">Willowleaf lettuce</name>
    <dbReference type="NCBI Taxonomy" id="75948"/>
    <lineage>
        <taxon>Eukaryota</taxon>
        <taxon>Viridiplantae</taxon>
        <taxon>Streptophyta</taxon>
        <taxon>Embryophyta</taxon>
        <taxon>Tracheophyta</taxon>
        <taxon>Spermatophyta</taxon>
        <taxon>Magnoliopsida</taxon>
        <taxon>eudicotyledons</taxon>
        <taxon>Gunneridae</taxon>
        <taxon>Pentapetalae</taxon>
        <taxon>asterids</taxon>
        <taxon>campanulids</taxon>
        <taxon>Asterales</taxon>
        <taxon>Asteraceae</taxon>
        <taxon>Cichorioideae</taxon>
        <taxon>Cichorieae</taxon>
        <taxon>Lactucinae</taxon>
        <taxon>Lactuca</taxon>
    </lineage>
</organism>
<evidence type="ECO:0000313" key="1">
    <source>
        <dbReference type="EMBL" id="CAI9303168.1"/>
    </source>
</evidence>
<reference evidence="1" key="1">
    <citation type="submission" date="2023-04" db="EMBL/GenBank/DDBJ databases">
        <authorList>
            <person name="Vijverberg K."/>
            <person name="Xiong W."/>
            <person name="Schranz E."/>
        </authorList>
    </citation>
    <scope>NUCLEOTIDE SEQUENCE</scope>
</reference>
<dbReference type="EMBL" id="OX465085">
    <property type="protein sequence ID" value="CAI9303168.1"/>
    <property type="molecule type" value="Genomic_DNA"/>
</dbReference>
<dbReference type="Proteomes" id="UP001177003">
    <property type="component" value="Chromosome 9"/>
</dbReference>
<dbReference type="AlphaFoldDB" id="A0AA36A386"/>
<evidence type="ECO:0000313" key="2">
    <source>
        <dbReference type="Proteomes" id="UP001177003"/>
    </source>
</evidence>
<protein>
    <submittedName>
        <fullName evidence="1">Uncharacterized protein</fullName>
    </submittedName>
</protein>